<evidence type="ECO:0000256" key="1">
    <source>
        <dbReference type="SAM" id="MobiDB-lite"/>
    </source>
</evidence>
<dbReference type="AlphaFoldDB" id="A0A1E3GPH1"/>
<dbReference type="Pfam" id="PF09723">
    <property type="entry name" value="Zn_ribbon_8"/>
    <property type="match status" value="1"/>
</dbReference>
<dbReference type="InterPro" id="IPR013429">
    <property type="entry name" value="Regulatory_FmdB_Zinc_ribbon"/>
</dbReference>
<keyword evidence="4" id="KW-1185">Reference proteome</keyword>
<dbReference type="EMBL" id="MCRI01000033">
    <property type="protein sequence ID" value="ODN65934.1"/>
    <property type="molecule type" value="Genomic_DNA"/>
</dbReference>
<comment type="caution">
    <text evidence="3">The sequence shown here is derived from an EMBL/GenBank/DDBJ whole genome shotgun (WGS) entry which is preliminary data.</text>
</comment>
<feature type="region of interest" description="Disordered" evidence="1">
    <location>
        <begin position="60"/>
        <end position="88"/>
    </location>
</feature>
<dbReference type="PANTHER" id="PTHR34404:SF2">
    <property type="entry name" value="CONSERVED SERINE RICH PROTEIN"/>
    <property type="match status" value="1"/>
</dbReference>
<evidence type="ECO:0000313" key="4">
    <source>
        <dbReference type="Proteomes" id="UP000094379"/>
    </source>
</evidence>
<reference evidence="3 4" key="1">
    <citation type="submission" date="2016-07" db="EMBL/GenBank/DDBJ databases">
        <title>Draft Genome Sequence of Methylophaga muralis Bur 1.</title>
        <authorList>
            <person name="Vasilenko O.V."/>
            <person name="Doronina N.V."/>
            <person name="Shmareva M.N."/>
            <person name="Tarlachkov S.V."/>
            <person name="Mustakhimov I."/>
            <person name="Trotsenko Y.A."/>
        </authorList>
    </citation>
    <scope>NUCLEOTIDE SEQUENCE [LARGE SCALE GENOMIC DNA]</scope>
    <source>
        <strain evidence="3 4">Bur 1</strain>
    </source>
</reference>
<dbReference type="RefSeq" id="WP_069296697.1">
    <property type="nucleotide sequence ID" value="NZ_MCRI01000033.1"/>
</dbReference>
<dbReference type="STRING" id="291169.A9E74_02302"/>
<dbReference type="PATRIC" id="fig|291169.3.peg.2316"/>
<accession>A0A1E3GPH1</accession>
<name>A0A1E3GPH1_9GAMM</name>
<proteinExistence type="predicted"/>
<dbReference type="SMART" id="SM00834">
    <property type="entry name" value="CxxC_CXXC_SSSS"/>
    <property type="match status" value="1"/>
</dbReference>
<dbReference type="Proteomes" id="UP000094379">
    <property type="component" value="Unassembled WGS sequence"/>
</dbReference>
<dbReference type="PANTHER" id="PTHR34404">
    <property type="entry name" value="REGULATORY PROTEIN, FMDB FAMILY"/>
    <property type="match status" value="1"/>
</dbReference>
<evidence type="ECO:0000313" key="3">
    <source>
        <dbReference type="EMBL" id="ODN65934.1"/>
    </source>
</evidence>
<evidence type="ECO:0000259" key="2">
    <source>
        <dbReference type="SMART" id="SM00834"/>
    </source>
</evidence>
<feature type="domain" description="Putative regulatory protein FmdB zinc ribbon" evidence="2">
    <location>
        <begin position="1"/>
        <end position="42"/>
    </location>
</feature>
<protein>
    <submittedName>
        <fullName evidence="3">Zinc ribbon domain protein</fullName>
    </submittedName>
</protein>
<sequence>MPFYEYRCDACNHNFEALQKISDDALVECPACHQPSLKKLISAAGFRLKGQGWYETDFKSGSKRNLADSGSSESSPSAGHTCGTGCSH</sequence>
<dbReference type="NCBIfam" id="TIGR02605">
    <property type="entry name" value="CxxC_CxxC_SSSS"/>
    <property type="match status" value="1"/>
</dbReference>
<gene>
    <name evidence="3" type="ORF">A9E74_02302</name>
</gene>
<organism evidence="3 4">
    <name type="scientific">Methylophaga muralis</name>
    <dbReference type="NCBI Taxonomy" id="291169"/>
    <lineage>
        <taxon>Bacteria</taxon>
        <taxon>Pseudomonadati</taxon>
        <taxon>Pseudomonadota</taxon>
        <taxon>Gammaproteobacteria</taxon>
        <taxon>Thiotrichales</taxon>
        <taxon>Piscirickettsiaceae</taxon>
        <taxon>Methylophaga</taxon>
    </lineage>
</organism>